<keyword evidence="3" id="KW-1185">Reference proteome</keyword>
<reference evidence="2 3" key="1">
    <citation type="journal article" date="2015" name="Genome Biol. Evol.">
        <title>Comparative Genomics of Listeria Sensu Lato: Genus-Wide Differences in Evolutionary Dynamics and the Progressive Gain of Complex, Potentially Pathogenicity-Related Traits through Lateral Gene Transfer.</title>
        <authorList>
            <person name="Chiara M."/>
            <person name="Caruso M."/>
            <person name="D'Erchia A.M."/>
            <person name="Manzari C."/>
            <person name="Fraccalvieri R."/>
            <person name="Goffredo E."/>
            <person name="Latorre L."/>
            <person name="Miccolupo A."/>
            <person name="Padalino I."/>
            <person name="Santagada G."/>
            <person name="Chiocco D."/>
            <person name="Pesole G."/>
            <person name="Horner D.S."/>
            <person name="Parisi A."/>
        </authorList>
    </citation>
    <scope>NUCLEOTIDE SEQUENCE [LARGE SCALE GENOMIC DNA]</scope>
    <source>
        <strain evidence="2 3">1991</strain>
    </source>
</reference>
<feature type="transmembrane region" description="Helical" evidence="1">
    <location>
        <begin position="12"/>
        <end position="32"/>
    </location>
</feature>
<keyword evidence="1" id="KW-0472">Membrane</keyword>
<evidence type="ECO:0000313" key="2">
    <source>
        <dbReference type="EMBL" id="KMT60011.1"/>
    </source>
</evidence>
<feature type="transmembrane region" description="Helical" evidence="1">
    <location>
        <begin position="279"/>
        <end position="298"/>
    </location>
</feature>
<sequence length="450" mass="50883">MIDPKGKFYMYAVVNAAPFLPYLLFILVGNYYDGWLNGYAALIIYYVFNYTGTFLFNAFGRRMSAKKHLLLLLSFGTVGSLIAALAPFSTLWMEIGAIFIGISSSMILPLYITLQYHERFFYGRKMSNKNYLAALIVVLIAIFAAILLVKFTFPWVAFLFYALLLAITFYFVSRLPNYEIGAIEKTGFLMRPFIIFLVFSVIIFIIKGVRTTDLASLVTLAILACVVGITIFIITLIRFRPVLKLSVLVHYFSLGQGMANSFALLYGTFYSLSQQNFNFMLLHIYLVYFFGIIFSLLFEPFLKKAWKDRPILVLYTIGISIGAILMVCPWTISVGVFIIGSFSSMTGRFLNRQAYNHSKDAMKDASLLLRSRWNKLGSITHQVTLVFLLFLGSLFSENLTITNVVYALGGKGNFAEDFYPDLIFASSVVAASIISYWTIGVIKYVKNVKN</sequence>
<dbReference type="RefSeq" id="WP_007477591.1">
    <property type="nucleotide sequence ID" value="NZ_KQ130613.1"/>
</dbReference>
<feature type="transmembrane region" description="Helical" evidence="1">
    <location>
        <begin position="69"/>
        <end position="89"/>
    </location>
</feature>
<keyword evidence="1" id="KW-1133">Transmembrane helix</keyword>
<feature type="transmembrane region" description="Helical" evidence="1">
    <location>
        <begin position="332"/>
        <end position="350"/>
    </location>
</feature>
<feature type="transmembrane region" description="Helical" evidence="1">
    <location>
        <begin position="38"/>
        <end position="57"/>
    </location>
</feature>
<dbReference type="PATRIC" id="fig|1430899.3.peg.967"/>
<feature type="transmembrane region" description="Helical" evidence="1">
    <location>
        <begin position="95"/>
        <end position="114"/>
    </location>
</feature>
<feature type="transmembrane region" description="Helical" evidence="1">
    <location>
        <begin position="155"/>
        <end position="176"/>
    </location>
</feature>
<organism evidence="2 3">
    <name type="scientific">Listeria fleischmannii 1991</name>
    <dbReference type="NCBI Taxonomy" id="1430899"/>
    <lineage>
        <taxon>Bacteria</taxon>
        <taxon>Bacillati</taxon>
        <taxon>Bacillota</taxon>
        <taxon>Bacilli</taxon>
        <taxon>Bacillales</taxon>
        <taxon>Listeriaceae</taxon>
        <taxon>Listeria</taxon>
    </lineage>
</organism>
<feature type="transmembrane region" description="Helical" evidence="1">
    <location>
        <begin position="188"/>
        <end position="208"/>
    </location>
</feature>
<protein>
    <submittedName>
        <fullName evidence="2">Uncharacterized protein</fullName>
    </submittedName>
</protein>
<evidence type="ECO:0000256" key="1">
    <source>
        <dbReference type="SAM" id="Phobius"/>
    </source>
</evidence>
<comment type="caution">
    <text evidence="2">The sequence shown here is derived from an EMBL/GenBank/DDBJ whole genome shotgun (WGS) entry which is preliminary data.</text>
</comment>
<dbReference type="EMBL" id="AZHO01000011">
    <property type="protein sequence ID" value="KMT60011.1"/>
    <property type="molecule type" value="Genomic_DNA"/>
</dbReference>
<evidence type="ECO:0000313" key="3">
    <source>
        <dbReference type="Proteomes" id="UP000052258"/>
    </source>
</evidence>
<feature type="transmembrane region" description="Helical" evidence="1">
    <location>
        <begin position="248"/>
        <end position="267"/>
    </location>
</feature>
<feature type="transmembrane region" description="Helical" evidence="1">
    <location>
        <begin position="422"/>
        <end position="445"/>
    </location>
</feature>
<proteinExistence type="predicted"/>
<keyword evidence="1" id="KW-0812">Transmembrane</keyword>
<feature type="transmembrane region" description="Helical" evidence="1">
    <location>
        <begin position="130"/>
        <end position="149"/>
    </location>
</feature>
<dbReference type="Proteomes" id="UP000052258">
    <property type="component" value="Unassembled WGS sequence"/>
</dbReference>
<dbReference type="AlphaFoldDB" id="A0A0J8J6W6"/>
<feature type="transmembrane region" description="Helical" evidence="1">
    <location>
        <begin position="310"/>
        <end position="326"/>
    </location>
</feature>
<gene>
    <name evidence="2" type="ORF">X560_0937</name>
</gene>
<dbReference type="OrthoDB" id="2991307at2"/>
<accession>A0A0J8J6W6</accession>
<name>A0A0J8J6W6_9LIST</name>
<feature type="transmembrane region" description="Helical" evidence="1">
    <location>
        <begin position="214"/>
        <end position="236"/>
    </location>
</feature>